<protein>
    <submittedName>
        <fullName evidence="1">Uncharacterized protein</fullName>
    </submittedName>
</protein>
<dbReference type="AlphaFoldDB" id="A0A8T1TM49"/>
<dbReference type="OrthoDB" id="121349at2759"/>
<evidence type="ECO:0000313" key="1">
    <source>
        <dbReference type="EMBL" id="KAG6944378.1"/>
    </source>
</evidence>
<name>A0A8T1TM49_9STRA</name>
<evidence type="ECO:0000313" key="2">
    <source>
        <dbReference type="Proteomes" id="UP000688947"/>
    </source>
</evidence>
<dbReference type="Proteomes" id="UP000688947">
    <property type="component" value="Unassembled WGS sequence"/>
</dbReference>
<dbReference type="EMBL" id="JAENGZ010002250">
    <property type="protein sequence ID" value="KAG6944378.1"/>
    <property type="molecule type" value="Genomic_DNA"/>
</dbReference>
<accession>A0A8T1TM49</accession>
<organism evidence="1 2">
    <name type="scientific">Phytophthora cactorum</name>
    <dbReference type="NCBI Taxonomy" id="29920"/>
    <lineage>
        <taxon>Eukaryota</taxon>
        <taxon>Sar</taxon>
        <taxon>Stramenopiles</taxon>
        <taxon>Oomycota</taxon>
        <taxon>Peronosporomycetes</taxon>
        <taxon>Peronosporales</taxon>
        <taxon>Peronosporaceae</taxon>
        <taxon>Phytophthora</taxon>
    </lineage>
</organism>
<gene>
    <name evidence="1" type="ORF">JG687_00017903</name>
</gene>
<reference evidence="1" key="1">
    <citation type="submission" date="2021-01" db="EMBL/GenBank/DDBJ databases">
        <title>Phytophthora aleatoria, a newly-described species from Pinus radiata is distinct from Phytophthora cactorum isolates based on comparative genomics.</title>
        <authorList>
            <person name="Mcdougal R."/>
            <person name="Panda P."/>
            <person name="Williams N."/>
            <person name="Studholme D.J."/>
        </authorList>
    </citation>
    <scope>NUCLEOTIDE SEQUENCE</scope>
    <source>
        <strain evidence="1">NZFS 3830</strain>
    </source>
</reference>
<comment type="caution">
    <text evidence="1">The sequence shown here is derived from an EMBL/GenBank/DDBJ whole genome shotgun (WGS) entry which is preliminary data.</text>
</comment>
<sequence length="59" mass="6905">MIGELLRMRFMEGEVKERIDTAETKLQTALAWQFFASVLSQKLGLVISQEQVSQKYWKL</sequence>
<proteinExistence type="predicted"/>